<keyword evidence="6" id="KW-1185">Reference proteome</keyword>
<evidence type="ECO:0000256" key="2">
    <source>
        <dbReference type="SAM" id="Phobius"/>
    </source>
</evidence>
<keyword evidence="2" id="KW-0472">Membrane</keyword>
<feature type="domain" description="UBX" evidence="4">
    <location>
        <begin position="259"/>
        <end position="340"/>
    </location>
</feature>
<evidence type="ECO:0000313" key="5">
    <source>
        <dbReference type="EMBL" id="CAJ1376978.1"/>
    </source>
</evidence>
<dbReference type="InterPro" id="IPR001012">
    <property type="entry name" value="UBX_dom"/>
</dbReference>
<evidence type="ECO:0000256" key="1">
    <source>
        <dbReference type="SAM" id="MobiDB-lite"/>
    </source>
</evidence>
<dbReference type="AlphaFoldDB" id="A0AA36MR27"/>
<reference evidence="5" key="1">
    <citation type="submission" date="2023-08" db="EMBL/GenBank/DDBJ databases">
        <authorList>
            <person name="Chen Y."/>
            <person name="Shah S."/>
            <person name="Dougan E. K."/>
            <person name="Thang M."/>
            <person name="Chan C."/>
        </authorList>
    </citation>
    <scope>NUCLEOTIDE SEQUENCE</scope>
</reference>
<keyword evidence="3" id="KW-0732">Signal</keyword>
<gene>
    <name evidence="5" type="ORF">EVOR1521_LOCUS5905</name>
</gene>
<keyword evidence="2" id="KW-0812">Transmembrane</keyword>
<feature type="transmembrane region" description="Helical" evidence="2">
    <location>
        <begin position="91"/>
        <end position="112"/>
    </location>
</feature>
<feature type="compositionally biased region" description="Gly residues" evidence="1">
    <location>
        <begin position="166"/>
        <end position="175"/>
    </location>
</feature>
<keyword evidence="2" id="KW-1133">Transmembrane helix</keyword>
<organism evidence="5 6">
    <name type="scientific">Effrenium voratum</name>
    <dbReference type="NCBI Taxonomy" id="2562239"/>
    <lineage>
        <taxon>Eukaryota</taxon>
        <taxon>Sar</taxon>
        <taxon>Alveolata</taxon>
        <taxon>Dinophyceae</taxon>
        <taxon>Suessiales</taxon>
        <taxon>Symbiodiniaceae</taxon>
        <taxon>Effrenium</taxon>
    </lineage>
</organism>
<dbReference type="PROSITE" id="PS50033">
    <property type="entry name" value="UBX"/>
    <property type="match status" value="1"/>
</dbReference>
<dbReference type="SUPFAM" id="SSF54236">
    <property type="entry name" value="Ubiquitin-like"/>
    <property type="match status" value="1"/>
</dbReference>
<evidence type="ECO:0000256" key="3">
    <source>
        <dbReference type="SAM" id="SignalP"/>
    </source>
</evidence>
<feature type="transmembrane region" description="Helical" evidence="2">
    <location>
        <begin position="56"/>
        <end position="79"/>
    </location>
</feature>
<evidence type="ECO:0000259" key="4">
    <source>
        <dbReference type="PROSITE" id="PS50033"/>
    </source>
</evidence>
<dbReference type="Proteomes" id="UP001178507">
    <property type="component" value="Unassembled WGS sequence"/>
</dbReference>
<evidence type="ECO:0000313" key="6">
    <source>
        <dbReference type="Proteomes" id="UP001178507"/>
    </source>
</evidence>
<dbReference type="Pfam" id="PF00789">
    <property type="entry name" value="UBX"/>
    <property type="match status" value="1"/>
</dbReference>
<feature type="compositionally biased region" description="Acidic residues" evidence="1">
    <location>
        <begin position="236"/>
        <end position="248"/>
    </location>
</feature>
<accession>A0AA36MR27</accession>
<dbReference type="EMBL" id="CAUJNA010000435">
    <property type="protein sequence ID" value="CAJ1376978.1"/>
    <property type="molecule type" value="Genomic_DNA"/>
</dbReference>
<dbReference type="Gene3D" id="3.10.20.90">
    <property type="entry name" value="Phosphatidylinositol 3-kinase Catalytic Subunit, Chain A, domain 1"/>
    <property type="match status" value="1"/>
</dbReference>
<proteinExistence type="predicted"/>
<sequence>MAFFQLIFWLPMLALVSLSAALCGSLLLQADPWLPCAPLVAKAAQSLQSKQLEDGLLFLDPFAACCCVGTVLSCLDLLISMPSHSTGMAGSLRPLAVLLGGTIHSVTFAGAWHLRGLMWRPHGGVTYADIYQAAAGRETPEPPLAQDVEAPKAGGLQLASSASGHEAGGGTGGTGSARAEAPKAPAPAPSAPAAPAAPAPAAPAPVPVPVPAAPEGEPAEDDKVAASSSSAGADAAEADAAPEADVAEGEAQAANGEPGPNSPVELLLRLPSGRRVHCHLNTLDAVRRIYDFVESEALREPEIRAGTPYVVMTLHPKQCYRDKSLTLAEVGLVSSTVLNVELQK</sequence>
<comment type="caution">
    <text evidence="5">The sequence shown here is derived from an EMBL/GenBank/DDBJ whole genome shotgun (WGS) entry which is preliminary data.</text>
</comment>
<feature type="compositionally biased region" description="Low complexity" evidence="1">
    <location>
        <begin position="225"/>
        <end position="235"/>
    </location>
</feature>
<protein>
    <recommendedName>
        <fullName evidence="4">UBX domain-containing protein</fullName>
    </recommendedName>
</protein>
<dbReference type="InterPro" id="IPR029071">
    <property type="entry name" value="Ubiquitin-like_domsf"/>
</dbReference>
<feature type="compositionally biased region" description="Pro residues" evidence="1">
    <location>
        <begin position="184"/>
        <end position="212"/>
    </location>
</feature>
<feature type="signal peptide" evidence="3">
    <location>
        <begin position="1"/>
        <end position="21"/>
    </location>
</feature>
<feature type="chain" id="PRO_5041273820" description="UBX domain-containing protein" evidence="3">
    <location>
        <begin position="22"/>
        <end position="344"/>
    </location>
</feature>
<name>A0AA36MR27_9DINO</name>
<feature type="region of interest" description="Disordered" evidence="1">
    <location>
        <begin position="159"/>
        <end position="264"/>
    </location>
</feature>
<dbReference type="CDD" id="cd01767">
    <property type="entry name" value="UBX"/>
    <property type="match status" value="1"/>
</dbReference>